<evidence type="ECO:0000313" key="1">
    <source>
        <dbReference type="EMBL" id="EXI76581.1"/>
    </source>
</evidence>
<gene>
    <name evidence="1" type="ORF">AW10_04143</name>
</gene>
<sequence>MASMVTIQPSSARVASSSGIAVFSFDFSAVARCPSTRPAWAAKALTRCRGVEPTLPERRLVFPSMATTSPFASAGSTWPTQRTKAAPNWSGSIAAKTRPMVSCDGMPCSSFRYCRSHSSFSFAQASISTKVSAPDRTALTDTTSNSIRSCSTLVACLGSRTPTQTSTSRTLFSALMENSKKTENYTNQGAVNSPFVTP</sequence>
<accession>A0A011NMP5</accession>
<organism evidence="1 2">
    <name type="scientific">Candidatus Accumulibacter appositus</name>
    <dbReference type="NCBI Taxonomy" id="1454003"/>
    <lineage>
        <taxon>Bacteria</taxon>
        <taxon>Pseudomonadati</taxon>
        <taxon>Pseudomonadota</taxon>
        <taxon>Betaproteobacteria</taxon>
        <taxon>Candidatus Accumulibacter</taxon>
    </lineage>
</organism>
<dbReference type="Proteomes" id="UP000021816">
    <property type="component" value="Unassembled WGS sequence"/>
</dbReference>
<proteinExistence type="predicted"/>
<dbReference type="AlphaFoldDB" id="A0A011NMP5"/>
<dbReference type="EMBL" id="JEMX01000152">
    <property type="protein sequence ID" value="EXI76581.1"/>
    <property type="molecule type" value="Genomic_DNA"/>
</dbReference>
<reference evidence="1 2" key="1">
    <citation type="submission" date="2014-02" db="EMBL/GenBank/DDBJ databases">
        <title>Expanding our view of genomic diversity in Candidatus Accumulibacter clades.</title>
        <authorList>
            <person name="Skennerton C.T."/>
            <person name="Barr J.J."/>
            <person name="Slater F.R."/>
            <person name="Bond P.L."/>
            <person name="Tyson G.W."/>
        </authorList>
    </citation>
    <scope>NUCLEOTIDE SEQUENCE [LARGE SCALE GENOMIC DNA]</scope>
    <source>
        <strain evidence="2">BA-92</strain>
    </source>
</reference>
<comment type="caution">
    <text evidence="1">The sequence shown here is derived from an EMBL/GenBank/DDBJ whole genome shotgun (WGS) entry which is preliminary data.</text>
</comment>
<name>A0A011NMP5_9PROT</name>
<evidence type="ECO:0000313" key="2">
    <source>
        <dbReference type="Proteomes" id="UP000021816"/>
    </source>
</evidence>
<dbReference type="PATRIC" id="fig|1454003.3.peg.4203"/>
<dbReference type="STRING" id="1454003.AW10_04143"/>
<protein>
    <submittedName>
        <fullName evidence="1">Uncharacterized protein</fullName>
    </submittedName>
</protein>